<organism evidence="2 3">
    <name type="scientific">Streptomyces bottropensis ATCC 25435</name>
    <dbReference type="NCBI Taxonomy" id="1054862"/>
    <lineage>
        <taxon>Bacteria</taxon>
        <taxon>Bacillati</taxon>
        <taxon>Actinomycetota</taxon>
        <taxon>Actinomycetes</taxon>
        <taxon>Kitasatosporales</taxon>
        <taxon>Streptomycetaceae</taxon>
        <taxon>Streptomyces</taxon>
    </lineage>
</organism>
<gene>
    <name evidence="2" type="ORF">SBD_6961</name>
</gene>
<name>M3FEJ8_9ACTN</name>
<protein>
    <submittedName>
        <fullName evidence="2">Uncharacterized protein</fullName>
    </submittedName>
</protein>
<dbReference type="Proteomes" id="UP000030760">
    <property type="component" value="Unassembled WGS sequence"/>
</dbReference>
<evidence type="ECO:0000313" key="2">
    <source>
        <dbReference type="EMBL" id="EMF51255.1"/>
    </source>
</evidence>
<accession>M3FEJ8</accession>
<feature type="region of interest" description="Disordered" evidence="1">
    <location>
        <begin position="35"/>
        <end position="54"/>
    </location>
</feature>
<proteinExistence type="predicted"/>
<dbReference type="AlphaFoldDB" id="M3FEJ8"/>
<evidence type="ECO:0000256" key="1">
    <source>
        <dbReference type="SAM" id="MobiDB-lite"/>
    </source>
</evidence>
<reference evidence="3" key="1">
    <citation type="journal article" date="2013" name="Genome Announc.">
        <title>Draft Genome Sequence of Streptomyces bottropensis ATCC 25435, a Bottromycin-Producing Actinomycete.</title>
        <authorList>
            <person name="Zhang H."/>
            <person name="Zhou W."/>
            <person name="Zhuang Y."/>
            <person name="Liang X."/>
            <person name="Liu T."/>
        </authorList>
    </citation>
    <scope>NUCLEOTIDE SEQUENCE [LARGE SCALE GENOMIC DNA]</scope>
    <source>
        <strain evidence="3">ATCC 25435</strain>
    </source>
</reference>
<dbReference type="EMBL" id="KB405096">
    <property type="protein sequence ID" value="EMF51255.1"/>
    <property type="molecule type" value="Genomic_DNA"/>
</dbReference>
<feature type="region of interest" description="Disordered" evidence="1">
    <location>
        <begin position="1"/>
        <end position="24"/>
    </location>
</feature>
<sequence length="54" mass="5883">MEPSCDMWHTPRPEPSTGPPRLLHHSSVAPLRLAAAVHPGPPRGDVPTGSRLRR</sequence>
<evidence type="ECO:0000313" key="3">
    <source>
        <dbReference type="Proteomes" id="UP000030760"/>
    </source>
</evidence>